<feature type="region of interest" description="Disordered" evidence="1">
    <location>
        <begin position="769"/>
        <end position="789"/>
    </location>
</feature>
<dbReference type="InterPro" id="IPR008756">
    <property type="entry name" value="Peptidase_M56"/>
</dbReference>
<feature type="compositionally biased region" description="Low complexity" evidence="1">
    <location>
        <begin position="769"/>
        <end position="778"/>
    </location>
</feature>
<organism evidence="4 5">
    <name type="scientific">Hymenobacter qilianensis</name>
    <dbReference type="NCBI Taxonomy" id="1385715"/>
    <lineage>
        <taxon>Bacteria</taxon>
        <taxon>Pseudomonadati</taxon>
        <taxon>Bacteroidota</taxon>
        <taxon>Cytophagia</taxon>
        <taxon>Cytophagales</taxon>
        <taxon>Hymenobacteraceae</taxon>
        <taxon>Hymenobacter</taxon>
    </lineage>
</organism>
<evidence type="ECO:0000313" key="5">
    <source>
        <dbReference type="Proteomes" id="UP000516093"/>
    </source>
</evidence>
<dbReference type="GO" id="GO:0008237">
    <property type="term" value="F:metallopeptidase activity"/>
    <property type="evidence" value="ECO:0007669"/>
    <property type="project" value="UniProtKB-KW"/>
</dbReference>
<feature type="transmembrane region" description="Helical" evidence="2">
    <location>
        <begin position="20"/>
        <end position="40"/>
    </location>
</feature>
<gene>
    <name evidence="4" type="ORF">H9L05_11685</name>
</gene>
<feature type="transmembrane region" description="Helical" evidence="2">
    <location>
        <begin position="144"/>
        <end position="167"/>
    </location>
</feature>
<evidence type="ECO:0000313" key="4">
    <source>
        <dbReference type="EMBL" id="QNP50843.1"/>
    </source>
</evidence>
<evidence type="ECO:0000259" key="3">
    <source>
        <dbReference type="Pfam" id="PF05569"/>
    </source>
</evidence>
<evidence type="ECO:0000256" key="1">
    <source>
        <dbReference type="SAM" id="MobiDB-lite"/>
    </source>
</evidence>
<protein>
    <submittedName>
        <fullName evidence="4">M48 family metalloprotease</fullName>
    </submittedName>
</protein>
<keyword evidence="4" id="KW-0645">Protease</keyword>
<feature type="transmembrane region" description="Helical" evidence="2">
    <location>
        <begin position="52"/>
        <end position="73"/>
    </location>
</feature>
<dbReference type="Gene3D" id="3.30.2010.10">
    <property type="entry name" value="Metalloproteases ('zincins'), catalytic domain"/>
    <property type="match status" value="1"/>
</dbReference>
<dbReference type="Pfam" id="PF05569">
    <property type="entry name" value="Peptidase_M56"/>
    <property type="match status" value="1"/>
</dbReference>
<accession>A0A7H0GRC7</accession>
<sequence length="868" mass="95762">MNWLEHLLSPAVVRALGWTIVHSLWQGAVVALALAGLLLLLRQHTARIRYRVAGVALVAMLSLSAVTFGRYYLADSFDREAVIPTALASTTATTSTVVPASLGGNLPLVYAFDKHAAPATTVQAAAPAAADVSWLPYFDQHLPLIVTAWLLGLLAMTLRFLGGLAYLDRLRHYRVRPLPAVWQRRLTELGERAGLRRSVTLLESALVKAPLVAGHLSPVILLPLGTISGLSQAHLEAILAHELAHIIRRDYLMNLVQSITEILFFYHPGVWFVNACLRTERENCCDDMATAMCGSPLTLAQALTGLAELGHDRFSAPRLAVAAVGPDGSLLSRVRRLVQRRSAPTFSEGFMAAVVVLGGIVLLGVSTAFSMADPHFKISRNETMAAGNTWRAELMPGLLVAPPVAKIAPQGPLLEAVDVNDEDKDKDKKKRRRKDDNNRVVIIQDGARSRRDAATVVLERDKKGRVTEMYVDGNRIDAQELNATRKKSKDEGTQVIRLNSGRTLRVLGRNESEFDFDANNLRVIDLNKDELRRSIQLLRLNNESMALLKRNLDGNVQIIQGENARRQALRSAEQALRLAEQRADSDEEKARIRAQFDNIREERERLQEAAEEERDRLQEDRDNQQVIRERSQVEREEQRVERERERAARDKERAERAARTRKAEDAIIAELLKDGLIKDKQNFKFELTGSELKVNGQKQPETVFTKYRKLYEEGTARTIGATGKVLLSYNGGNVNRIYSSNDGSSTYIMAPPAPPAAPAAPAAPGIPAAPAAPGAAGIPAPPAPPRAPRAPRLPAPPRVPAINSVDLGNQLRKDGLIGKNDKSYQFQINATSMTVNGKRQSDELAAKYRQLLGEGKNSKFNMNISIQE</sequence>
<keyword evidence="4" id="KW-0378">Hydrolase</keyword>
<feature type="region of interest" description="Disordered" evidence="1">
    <location>
        <begin position="605"/>
        <end position="657"/>
    </location>
</feature>
<keyword evidence="2" id="KW-0812">Transmembrane</keyword>
<feature type="transmembrane region" description="Helical" evidence="2">
    <location>
        <begin position="350"/>
        <end position="372"/>
    </location>
</feature>
<keyword evidence="4" id="KW-0482">Metalloprotease</keyword>
<dbReference type="RefSeq" id="WP_187731154.1">
    <property type="nucleotide sequence ID" value="NZ_CP060784.1"/>
</dbReference>
<dbReference type="InterPro" id="IPR052173">
    <property type="entry name" value="Beta-lactam_resp_regulator"/>
</dbReference>
<name>A0A7H0GRC7_9BACT</name>
<dbReference type="CDD" id="cd07341">
    <property type="entry name" value="M56_BlaR1_MecR1_like"/>
    <property type="match status" value="1"/>
</dbReference>
<proteinExistence type="predicted"/>
<dbReference type="PANTHER" id="PTHR34978:SF3">
    <property type="entry name" value="SLR0241 PROTEIN"/>
    <property type="match status" value="1"/>
</dbReference>
<dbReference type="KEGG" id="hqi:H9L05_11685"/>
<keyword evidence="5" id="KW-1185">Reference proteome</keyword>
<dbReference type="AlphaFoldDB" id="A0A7H0GRC7"/>
<dbReference type="GO" id="GO:0006508">
    <property type="term" value="P:proteolysis"/>
    <property type="evidence" value="ECO:0007669"/>
    <property type="project" value="UniProtKB-KW"/>
</dbReference>
<feature type="compositionally biased region" description="Pro residues" evidence="1">
    <location>
        <begin position="779"/>
        <end position="789"/>
    </location>
</feature>
<dbReference type="Proteomes" id="UP000516093">
    <property type="component" value="Chromosome"/>
</dbReference>
<dbReference type="PANTHER" id="PTHR34978">
    <property type="entry name" value="POSSIBLE SENSOR-TRANSDUCER PROTEIN BLAR"/>
    <property type="match status" value="1"/>
</dbReference>
<dbReference type="EMBL" id="CP060784">
    <property type="protein sequence ID" value="QNP50843.1"/>
    <property type="molecule type" value="Genomic_DNA"/>
</dbReference>
<keyword evidence="2" id="KW-0472">Membrane</keyword>
<feature type="region of interest" description="Disordered" evidence="1">
    <location>
        <begin position="417"/>
        <end position="438"/>
    </location>
</feature>
<reference evidence="4 5" key="1">
    <citation type="submission" date="2020-08" db="EMBL/GenBank/DDBJ databases">
        <title>Genome sequence of Hymenobacter qilianensis JCM 19763T.</title>
        <authorList>
            <person name="Hyun D.-W."/>
            <person name="Bae J.-W."/>
        </authorList>
    </citation>
    <scope>NUCLEOTIDE SEQUENCE [LARGE SCALE GENOMIC DNA]</scope>
    <source>
        <strain evidence="4 5">JCM 19763</strain>
    </source>
</reference>
<feature type="domain" description="Peptidase M56" evidence="3">
    <location>
        <begin position="123"/>
        <end position="289"/>
    </location>
</feature>
<keyword evidence="2" id="KW-1133">Transmembrane helix</keyword>
<evidence type="ECO:0000256" key="2">
    <source>
        <dbReference type="SAM" id="Phobius"/>
    </source>
</evidence>